<evidence type="ECO:0000313" key="13">
    <source>
        <dbReference type="EMBL" id="MCQ8184081.1"/>
    </source>
</evidence>
<evidence type="ECO:0000256" key="6">
    <source>
        <dbReference type="ARBA" id="ARBA00023102"/>
    </source>
</evidence>
<evidence type="ECO:0000256" key="8">
    <source>
        <dbReference type="ARBA" id="ARBA00047838"/>
    </source>
</evidence>
<protein>
    <recommendedName>
        <fullName evidence="10">Imidazole glycerol phosphate synthase subunit HisH</fullName>
        <ecNumber evidence="10">4.3.2.10</ecNumber>
    </recommendedName>
    <alternativeName>
        <fullName evidence="10">IGP synthase glutaminase subunit</fullName>
        <ecNumber evidence="10">3.5.1.2</ecNumber>
    </alternativeName>
    <alternativeName>
        <fullName evidence="10">IGP synthase subunit HisH</fullName>
    </alternativeName>
    <alternativeName>
        <fullName evidence="10">ImGP synthase subunit HisH</fullName>
        <shortName evidence="10">IGPS subunit HisH</shortName>
    </alternativeName>
</protein>
<comment type="catalytic activity">
    <reaction evidence="8 10">
        <text>5-[(5-phospho-1-deoxy-D-ribulos-1-ylimino)methylamino]-1-(5-phospho-beta-D-ribosyl)imidazole-4-carboxamide + L-glutamine = D-erythro-1-(imidazol-4-yl)glycerol 3-phosphate + 5-amino-1-(5-phospho-beta-D-ribosyl)imidazole-4-carboxamide + L-glutamate + H(+)</text>
        <dbReference type="Rhea" id="RHEA:24793"/>
        <dbReference type="ChEBI" id="CHEBI:15378"/>
        <dbReference type="ChEBI" id="CHEBI:29985"/>
        <dbReference type="ChEBI" id="CHEBI:58278"/>
        <dbReference type="ChEBI" id="CHEBI:58359"/>
        <dbReference type="ChEBI" id="CHEBI:58475"/>
        <dbReference type="ChEBI" id="CHEBI:58525"/>
        <dbReference type="EC" id="4.3.2.10"/>
    </reaction>
</comment>
<dbReference type="PIRSF" id="PIRSF000495">
    <property type="entry name" value="Amidotransf_hisH"/>
    <property type="match status" value="1"/>
</dbReference>
<feature type="active site" evidence="10 11">
    <location>
        <position position="186"/>
    </location>
</feature>
<comment type="subunit">
    <text evidence="2 10">Heterodimer of HisH and HisF.</text>
</comment>
<dbReference type="InterPro" id="IPR017926">
    <property type="entry name" value="GATASE"/>
</dbReference>
<dbReference type="AlphaFoldDB" id="A0A9X2RHM5"/>
<dbReference type="RefSeq" id="WP_256617887.1">
    <property type="nucleotide sequence ID" value="NZ_JANIBC010000001.1"/>
</dbReference>
<dbReference type="PROSITE" id="PS51273">
    <property type="entry name" value="GATASE_TYPE_1"/>
    <property type="match status" value="1"/>
</dbReference>
<name>A0A9X2RHM5_9PROT</name>
<gene>
    <name evidence="10 13" type="primary">hisH</name>
    <name evidence="13" type="ORF">NOG11_01645</name>
</gene>
<evidence type="ECO:0000256" key="4">
    <source>
        <dbReference type="ARBA" id="ARBA00022801"/>
    </source>
</evidence>
<keyword evidence="6 10" id="KW-0368">Histidine biosynthesis</keyword>
<evidence type="ECO:0000313" key="14">
    <source>
        <dbReference type="Proteomes" id="UP001142610"/>
    </source>
</evidence>
<proteinExistence type="inferred from homology"/>
<dbReference type="EMBL" id="JANIBC010000001">
    <property type="protein sequence ID" value="MCQ8184081.1"/>
    <property type="molecule type" value="Genomic_DNA"/>
</dbReference>
<feature type="active site" description="Nucleophile" evidence="10 11">
    <location>
        <position position="86"/>
    </location>
</feature>
<keyword evidence="4 10" id="KW-0378">Hydrolase</keyword>
<dbReference type="Proteomes" id="UP001142610">
    <property type="component" value="Unassembled WGS sequence"/>
</dbReference>
<keyword evidence="7 10" id="KW-0456">Lyase</keyword>
<dbReference type="PANTHER" id="PTHR42701">
    <property type="entry name" value="IMIDAZOLE GLYCEROL PHOSPHATE SYNTHASE SUBUNIT HISH"/>
    <property type="match status" value="1"/>
</dbReference>
<evidence type="ECO:0000256" key="3">
    <source>
        <dbReference type="ARBA" id="ARBA00022605"/>
    </source>
</evidence>
<evidence type="ECO:0000256" key="9">
    <source>
        <dbReference type="ARBA" id="ARBA00049534"/>
    </source>
</evidence>
<accession>A0A9X2RHM5</accession>
<comment type="function">
    <text evidence="10">IGPS catalyzes the conversion of PRFAR and glutamine to IGP, AICAR and glutamate. The HisH subunit catalyzes the hydrolysis of glutamine to glutamate and ammonia as part of the synthesis of IGP and AICAR. The resulting ammonia molecule is channeled to the active site of HisF.</text>
</comment>
<feature type="domain" description="Glutamine amidotransferase" evidence="12">
    <location>
        <begin position="6"/>
        <end position="202"/>
    </location>
</feature>
<keyword evidence="5 10" id="KW-0315">Glutamine amidotransferase</keyword>
<sequence length="206" mass="22041">MQTVCLIDYGAGNLHSARRGLERAAGVSGLRIVASAEPEAIRSADRLVLPGVGAFRSCMEGLRARPGAKEAIGEAVARGTPFLGICVGMQLLADRGLEHEETQGLGLIPGMVRELKVGSLRLPHMGWNDVASSRPSPLVPKNNDAYFVHSFCFDTEDESDVIATCAYGEQFAAAVQRENVAGAQFHPEKSGPYGMAFLANFLGWRP</sequence>
<evidence type="ECO:0000256" key="11">
    <source>
        <dbReference type="PIRSR" id="PIRSR000495-1"/>
    </source>
</evidence>
<evidence type="ECO:0000256" key="5">
    <source>
        <dbReference type="ARBA" id="ARBA00022962"/>
    </source>
</evidence>
<comment type="catalytic activity">
    <reaction evidence="9 10">
        <text>L-glutamine + H2O = L-glutamate + NH4(+)</text>
        <dbReference type="Rhea" id="RHEA:15889"/>
        <dbReference type="ChEBI" id="CHEBI:15377"/>
        <dbReference type="ChEBI" id="CHEBI:28938"/>
        <dbReference type="ChEBI" id="CHEBI:29985"/>
        <dbReference type="ChEBI" id="CHEBI:58359"/>
        <dbReference type="EC" id="3.5.1.2"/>
    </reaction>
</comment>
<dbReference type="SUPFAM" id="SSF52317">
    <property type="entry name" value="Class I glutamine amidotransferase-like"/>
    <property type="match status" value="1"/>
</dbReference>
<evidence type="ECO:0000259" key="12">
    <source>
        <dbReference type="Pfam" id="PF00117"/>
    </source>
</evidence>
<evidence type="ECO:0000256" key="1">
    <source>
        <dbReference type="ARBA" id="ARBA00005091"/>
    </source>
</evidence>
<dbReference type="Gene3D" id="3.40.50.880">
    <property type="match status" value="1"/>
</dbReference>
<feature type="active site" evidence="10 11">
    <location>
        <position position="188"/>
    </location>
</feature>
<dbReference type="EC" id="4.3.2.10" evidence="10"/>
<dbReference type="GO" id="GO:0004359">
    <property type="term" value="F:glutaminase activity"/>
    <property type="evidence" value="ECO:0007669"/>
    <property type="project" value="UniProtKB-EC"/>
</dbReference>
<dbReference type="NCBIfam" id="TIGR01855">
    <property type="entry name" value="IMP_synth_hisH"/>
    <property type="match status" value="1"/>
</dbReference>
<dbReference type="CDD" id="cd01748">
    <property type="entry name" value="GATase1_IGP_Synthase"/>
    <property type="match status" value="1"/>
</dbReference>
<reference evidence="13" key="1">
    <citation type="submission" date="2022-07" db="EMBL/GenBank/DDBJ databases">
        <title>Parvularcula maris sp. nov., an algicidal bacterium isolated from seawater.</title>
        <authorList>
            <person name="Li F."/>
        </authorList>
    </citation>
    <scope>NUCLEOTIDE SEQUENCE</scope>
    <source>
        <strain evidence="13">BGMRC 0090</strain>
    </source>
</reference>
<keyword evidence="10" id="KW-0963">Cytoplasm</keyword>
<evidence type="ECO:0000256" key="10">
    <source>
        <dbReference type="HAMAP-Rule" id="MF_00278"/>
    </source>
</evidence>
<dbReference type="EC" id="3.5.1.2" evidence="10"/>
<dbReference type="GO" id="GO:0016829">
    <property type="term" value="F:lyase activity"/>
    <property type="evidence" value="ECO:0007669"/>
    <property type="project" value="UniProtKB-KW"/>
</dbReference>
<dbReference type="InterPro" id="IPR029062">
    <property type="entry name" value="Class_I_gatase-like"/>
</dbReference>
<keyword evidence="3 10" id="KW-0028">Amino-acid biosynthesis</keyword>
<comment type="caution">
    <text evidence="13">The sequence shown here is derived from an EMBL/GenBank/DDBJ whole genome shotgun (WGS) entry which is preliminary data.</text>
</comment>
<dbReference type="PANTHER" id="PTHR42701:SF1">
    <property type="entry name" value="IMIDAZOLE GLYCEROL PHOSPHATE SYNTHASE SUBUNIT HISH"/>
    <property type="match status" value="1"/>
</dbReference>
<keyword evidence="14" id="KW-1185">Reference proteome</keyword>
<dbReference type="HAMAP" id="MF_00278">
    <property type="entry name" value="HisH"/>
    <property type="match status" value="1"/>
</dbReference>
<organism evidence="13 14">
    <name type="scientific">Parvularcula maris</name>
    <dbReference type="NCBI Taxonomy" id="2965077"/>
    <lineage>
        <taxon>Bacteria</taxon>
        <taxon>Pseudomonadati</taxon>
        <taxon>Pseudomonadota</taxon>
        <taxon>Alphaproteobacteria</taxon>
        <taxon>Parvularculales</taxon>
        <taxon>Parvularculaceae</taxon>
        <taxon>Parvularcula</taxon>
    </lineage>
</organism>
<comment type="pathway">
    <text evidence="1 10">Amino-acid biosynthesis; L-histidine biosynthesis; L-histidine from 5-phospho-alpha-D-ribose 1-diphosphate: step 5/9.</text>
</comment>
<dbReference type="GO" id="GO:0005737">
    <property type="term" value="C:cytoplasm"/>
    <property type="evidence" value="ECO:0007669"/>
    <property type="project" value="UniProtKB-SubCell"/>
</dbReference>
<comment type="subcellular location">
    <subcellularLocation>
        <location evidence="10">Cytoplasm</location>
    </subcellularLocation>
</comment>
<dbReference type="GO" id="GO:0000107">
    <property type="term" value="F:imidazoleglycerol-phosphate synthase activity"/>
    <property type="evidence" value="ECO:0007669"/>
    <property type="project" value="UniProtKB-UniRule"/>
</dbReference>
<evidence type="ECO:0000256" key="2">
    <source>
        <dbReference type="ARBA" id="ARBA00011152"/>
    </source>
</evidence>
<dbReference type="InterPro" id="IPR010139">
    <property type="entry name" value="Imidazole-glycPsynth_HisH"/>
</dbReference>
<dbReference type="Pfam" id="PF00117">
    <property type="entry name" value="GATase"/>
    <property type="match status" value="1"/>
</dbReference>
<evidence type="ECO:0000256" key="7">
    <source>
        <dbReference type="ARBA" id="ARBA00023239"/>
    </source>
</evidence>
<dbReference type="GO" id="GO:0000105">
    <property type="term" value="P:L-histidine biosynthetic process"/>
    <property type="evidence" value="ECO:0007669"/>
    <property type="project" value="UniProtKB-UniRule"/>
</dbReference>